<proteinExistence type="inferred from homology"/>
<dbReference type="GO" id="GO:0006552">
    <property type="term" value="P:L-leucine catabolic process"/>
    <property type="evidence" value="ECO:0007669"/>
    <property type="project" value="TreeGrafter"/>
</dbReference>
<comment type="similarity">
    <text evidence="1">Belongs to the HMG-CoA lyase family.</text>
</comment>
<organism evidence="5 6">
    <name type="scientific">Paraburkholderia rhynchosiae</name>
    <dbReference type="NCBI Taxonomy" id="487049"/>
    <lineage>
        <taxon>Bacteria</taxon>
        <taxon>Pseudomonadati</taxon>
        <taxon>Pseudomonadota</taxon>
        <taxon>Betaproteobacteria</taxon>
        <taxon>Burkholderiales</taxon>
        <taxon>Burkholderiaceae</taxon>
        <taxon>Paraburkholderia</taxon>
    </lineage>
</organism>
<dbReference type="EC" id="4.1.3.4" evidence="5"/>
<evidence type="ECO:0000313" key="6">
    <source>
        <dbReference type="Proteomes" id="UP000494205"/>
    </source>
</evidence>
<dbReference type="GO" id="GO:0046951">
    <property type="term" value="P:ketone body biosynthetic process"/>
    <property type="evidence" value="ECO:0007669"/>
    <property type="project" value="TreeGrafter"/>
</dbReference>
<dbReference type="AlphaFoldDB" id="A0A6J5CFV5"/>
<dbReference type="CDD" id="cd07938">
    <property type="entry name" value="DRE_TIM_HMGL"/>
    <property type="match status" value="1"/>
</dbReference>
<feature type="domain" description="Pyruvate carboxyltransferase" evidence="4">
    <location>
        <begin position="15"/>
        <end position="281"/>
    </location>
</feature>
<dbReference type="InterPro" id="IPR013785">
    <property type="entry name" value="Aldolase_TIM"/>
</dbReference>
<reference evidence="5 6" key="1">
    <citation type="submission" date="2020-04" db="EMBL/GenBank/DDBJ databases">
        <authorList>
            <person name="De Canck E."/>
        </authorList>
    </citation>
    <scope>NUCLEOTIDE SEQUENCE [LARGE SCALE GENOMIC DNA]</scope>
    <source>
        <strain evidence="5 6">LMG 27174</strain>
    </source>
</reference>
<dbReference type="SUPFAM" id="SSF51569">
    <property type="entry name" value="Aldolase"/>
    <property type="match status" value="1"/>
</dbReference>
<dbReference type="Pfam" id="PF00682">
    <property type="entry name" value="HMGL-like"/>
    <property type="match status" value="1"/>
</dbReference>
<keyword evidence="2" id="KW-0479">Metal-binding</keyword>
<evidence type="ECO:0000313" key="5">
    <source>
        <dbReference type="EMBL" id="CAB3734024.1"/>
    </source>
</evidence>
<accession>A0A6J5CFV5</accession>
<name>A0A6J5CFV5_9BURK</name>
<dbReference type="EMBL" id="CADIJZ010000030">
    <property type="protein sequence ID" value="CAB3734024.1"/>
    <property type="molecule type" value="Genomic_DNA"/>
</dbReference>
<protein>
    <submittedName>
        <fullName evidence="5">Hydroxymethylglutaryl-CoA lyase YngG</fullName>
        <ecNumber evidence="5">4.1.3.4</ecNumber>
    </submittedName>
</protein>
<sequence length="342" mass="36844">MREIHAMTQQPAKKLYIHDVCVRDGFQMESVFVPTDAKVDLINRLSLTGLAKIEVTSFSSPKAIPALADAESVLVNLNRVPTVEYTALIPNARGCERALKCELDEHNVVMSASETHNRANLRMTRDQSLAQFAEIVRLTNGTVAVNASLSTAFGCPFDGQICDDDLLANIDRIAEIGIKRLTLCDTTGMANPAQVRRICELVLTRFPELTVTAHFHNTRGMGLANCIAALEGGITRFDASLAGLGGCPFAPGASGNACTEDMVHMFNAMGYDTGIDVANLIPLANEIPSLVGHDVPGQVMKAGSYDRIYPMPDWLGGKEQTRLAGSGNALIDPECRVTEVAK</sequence>
<dbReference type="PANTHER" id="PTHR42738:SF7">
    <property type="entry name" value="HYDROXYMETHYLGLUTARYL-COA LYASE"/>
    <property type="match status" value="1"/>
</dbReference>
<keyword evidence="3 5" id="KW-0456">Lyase</keyword>
<dbReference type="GO" id="GO:0046872">
    <property type="term" value="F:metal ion binding"/>
    <property type="evidence" value="ECO:0007669"/>
    <property type="project" value="UniProtKB-KW"/>
</dbReference>
<dbReference type="InterPro" id="IPR043594">
    <property type="entry name" value="HMGL"/>
</dbReference>
<dbReference type="GO" id="GO:0004419">
    <property type="term" value="F:hydroxymethylglutaryl-CoA lyase activity"/>
    <property type="evidence" value="ECO:0007669"/>
    <property type="project" value="UniProtKB-EC"/>
</dbReference>
<dbReference type="Proteomes" id="UP000494205">
    <property type="component" value="Unassembled WGS sequence"/>
</dbReference>
<dbReference type="InterPro" id="IPR000891">
    <property type="entry name" value="PYR_CT"/>
</dbReference>
<dbReference type="Gene3D" id="3.20.20.70">
    <property type="entry name" value="Aldolase class I"/>
    <property type="match status" value="1"/>
</dbReference>
<gene>
    <name evidence="5" type="primary">yngG_3</name>
    <name evidence="5" type="ORF">LMG27174_06077</name>
</gene>
<evidence type="ECO:0000256" key="1">
    <source>
        <dbReference type="ARBA" id="ARBA00009405"/>
    </source>
</evidence>
<dbReference type="NCBIfam" id="NF004283">
    <property type="entry name" value="PRK05692.1"/>
    <property type="match status" value="1"/>
</dbReference>
<dbReference type="PROSITE" id="PS50991">
    <property type="entry name" value="PYR_CT"/>
    <property type="match status" value="1"/>
</dbReference>
<evidence type="ECO:0000256" key="3">
    <source>
        <dbReference type="ARBA" id="ARBA00023239"/>
    </source>
</evidence>
<dbReference type="PANTHER" id="PTHR42738">
    <property type="entry name" value="HYDROXYMETHYLGLUTARYL-COA LYASE"/>
    <property type="match status" value="1"/>
</dbReference>
<evidence type="ECO:0000256" key="2">
    <source>
        <dbReference type="ARBA" id="ARBA00022723"/>
    </source>
</evidence>
<evidence type="ECO:0000259" key="4">
    <source>
        <dbReference type="PROSITE" id="PS50991"/>
    </source>
</evidence>